<evidence type="ECO:0000256" key="1">
    <source>
        <dbReference type="ARBA" id="ARBA00022896"/>
    </source>
</evidence>
<reference evidence="2" key="1">
    <citation type="submission" date="2021-02" db="EMBL/GenBank/DDBJ databases">
        <authorList>
            <person name="Dougan E. K."/>
            <person name="Rhodes N."/>
            <person name="Thang M."/>
            <person name="Chan C."/>
        </authorList>
    </citation>
    <scope>NUCLEOTIDE SEQUENCE</scope>
</reference>
<protein>
    <submittedName>
        <fullName evidence="2">ICU11 protein</fullName>
    </submittedName>
</protein>
<dbReference type="PANTHER" id="PTHR24014:SF4">
    <property type="entry name" value="2-OXOGLUTARATE AND IRON-DEPENDENT OXYGENASE DOMAIN-CONTAINING PROTEIN 2"/>
    <property type="match status" value="1"/>
</dbReference>
<organism evidence="2 3">
    <name type="scientific">Symbiodinium pilosum</name>
    <name type="common">Dinoflagellate</name>
    <dbReference type="NCBI Taxonomy" id="2952"/>
    <lineage>
        <taxon>Eukaryota</taxon>
        <taxon>Sar</taxon>
        <taxon>Alveolata</taxon>
        <taxon>Dinophyceae</taxon>
        <taxon>Suessiales</taxon>
        <taxon>Symbiodiniaceae</taxon>
        <taxon>Symbiodinium</taxon>
    </lineage>
</organism>
<dbReference type="OrthoDB" id="1736837at2759"/>
<dbReference type="GO" id="GO:0031418">
    <property type="term" value="F:L-ascorbic acid binding"/>
    <property type="evidence" value="ECO:0007669"/>
    <property type="project" value="UniProtKB-KW"/>
</dbReference>
<dbReference type="PANTHER" id="PTHR24014">
    <property type="entry name" value="2-OXOGLUTARATE AND IRON-DEPENDENT OXYGENASE DOMAIN-CONTAINING PROTEIN 2"/>
    <property type="match status" value="1"/>
</dbReference>
<keyword evidence="1" id="KW-0847">Vitamin C</keyword>
<keyword evidence="3" id="KW-1185">Reference proteome</keyword>
<sequence length="138" mass="15501">MRLVVKPLARELWPEWVDPTDCDETYGFVVRYRIGEDVELAEHADTSNVTLNVCLGKEFTGGELYFKGVRFTPSQDDHQERPVFHSRGSAIVSVFHNNFRQFAYMSEVAKASRWAGVGIDLPPSNASPPSPPPLSSLY</sequence>
<dbReference type="AlphaFoldDB" id="A0A812WPQ3"/>
<comment type="caution">
    <text evidence="2">The sequence shown here is derived from an EMBL/GenBank/DDBJ whole genome shotgun (WGS) entry which is preliminary data.</text>
</comment>
<dbReference type="EMBL" id="CAJNIZ010044227">
    <property type="protein sequence ID" value="CAE7682297.1"/>
    <property type="molecule type" value="Genomic_DNA"/>
</dbReference>
<dbReference type="Proteomes" id="UP000649617">
    <property type="component" value="Unassembled WGS sequence"/>
</dbReference>
<evidence type="ECO:0000313" key="3">
    <source>
        <dbReference type="Proteomes" id="UP000649617"/>
    </source>
</evidence>
<evidence type="ECO:0000313" key="2">
    <source>
        <dbReference type="EMBL" id="CAE7682297.1"/>
    </source>
</evidence>
<proteinExistence type="predicted"/>
<accession>A0A812WPQ3</accession>
<name>A0A812WPQ3_SYMPI</name>
<gene>
    <name evidence="2" type="primary">ICU11</name>
    <name evidence="2" type="ORF">SPIL2461_LOCUS19017</name>
</gene>